<reference evidence="4" key="2">
    <citation type="submission" date="2020-09" db="EMBL/GenBank/DDBJ databases">
        <authorList>
            <person name="Sun Q."/>
            <person name="Kim S."/>
        </authorList>
    </citation>
    <scope>NUCLEOTIDE SEQUENCE</scope>
    <source>
        <strain evidence="4">KCTC 12711</strain>
    </source>
</reference>
<dbReference type="InterPro" id="IPR002509">
    <property type="entry name" value="NODB_dom"/>
</dbReference>
<protein>
    <submittedName>
        <fullName evidence="4">Chitooligosaccharide deacetylase</fullName>
    </submittedName>
</protein>
<dbReference type="AlphaFoldDB" id="A0A918RWU6"/>
<dbReference type="Proteomes" id="UP000614811">
    <property type="component" value="Unassembled WGS sequence"/>
</dbReference>
<feature type="signal peptide" evidence="2">
    <location>
        <begin position="1"/>
        <end position="23"/>
    </location>
</feature>
<dbReference type="RefSeq" id="WP_189401740.1">
    <property type="nucleotide sequence ID" value="NZ_BMXA01000004.1"/>
</dbReference>
<sequence>MQRFLIQLSLALLGYLSSQSALAQVKSLVWPDNKKAALALTYDDALKTHLDHVLPALDAAGLRGTFYLTIESPFFMRHIPRWKTAADVGHELGNHSLVHPCLGPSVFPERDWVSQSSDLTQYSVERVIRELRLSNEILHSVDGLEQRTFAFPCGDTKTRDGDFADAIQPLFIAARLGGTGFTDLEARRYRLPSLPAETLTGEQLIAYVQQVVSVGGFGSITFHGVGGDYLSVSNDAHQQLLDYLKDNEAVIWVDTLRAIANHLYSGTKPVRNRN</sequence>
<proteinExistence type="predicted"/>
<feature type="domain" description="NodB homology" evidence="3">
    <location>
        <begin position="33"/>
        <end position="157"/>
    </location>
</feature>
<dbReference type="PANTHER" id="PTHR34216:SF11">
    <property type="entry name" value="CHITOOLIGOSACCHARIDE DEACETYLASE"/>
    <property type="match status" value="1"/>
</dbReference>
<dbReference type="PANTHER" id="PTHR34216">
    <property type="match status" value="1"/>
</dbReference>
<name>A0A918RWU6_9GAMM</name>
<accession>A0A918RWU6</accession>
<dbReference type="GO" id="GO:0016810">
    <property type="term" value="F:hydrolase activity, acting on carbon-nitrogen (but not peptide) bonds"/>
    <property type="evidence" value="ECO:0007669"/>
    <property type="project" value="InterPro"/>
</dbReference>
<keyword evidence="1 2" id="KW-0732">Signal</keyword>
<organism evidence="4 5">
    <name type="scientific">Arenicella chitinivorans</name>
    <dbReference type="NCBI Taxonomy" id="1329800"/>
    <lineage>
        <taxon>Bacteria</taxon>
        <taxon>Pseudomonadati</taxon>
        <taxon>Pseudomonadota</taxon>
        <taxon>Gammaproteobacteria</taxon>
        <taxon>Arenicellales</taxon>
        <taxon>Arenicellaceae</taxon>
        <taxon>Arenicella</taxon>
    </lineage>
</organism>
<feature type="chain" id="PRO_5037219727" evidence="2">
    <location>
        <begin position="24"/>
        <end position="274"/>
    </location>
</feature>
<dbReference type="GO" id="GO:0005975">
    <property type="term" value="P:carbohydrate metabolic process"/>
    <property type="evidence" value="ECO:0007669"/>
    <property type="project" value="InterPro"/>
</dbReference>
<dbReference type="CDD" id="cd10967">
    <property type="entry name" value="CE4_GLA_like_6s"/>
    <property type="match status" value="1"/>
</dbReference>
<dbReference type="Gene3D" id="3.20.20.370">
    <property type="entry name" value="Glycoside hydrolase/deacetylase"/>
    <property type="match status" value="1"/>
</dbReference>
<gene>
    <name evidence="4" type="ORF">GCM10008090_25050</name>
</gene>
<dbReference type="Pfam" id="PF01522">
    <property type="entry name" value="Polysacc_deac_1"/>
    <property type="match status" value="1"/>
</dbReference>
<comment type="caution">
    <text evidence="4">The sequence shown here is derived from an EMBL/GenBank/DDBJ whole genome shotgun (WGS) entry which is preliminary data.</text>
</comment>
<dbReference type="SUPFAM" id="SSF88713">
    <property type="entry name" value="Glycoside hydrolase/deacetylase"/>
    <property type="match status" value="1"/>
</dbReference>
<evidence type="ECO:0000313" key="4">
    <source>
        <dbReference type="EMBL" id="GHA14264.1"/>
    </source>
</evidence>
<evidence type="ECO:0000259" key="3">
    <source>
        <dbReference type="Pfam" id="PF01522"/>
    </source>
</evidence>
<keyword evidence="5" id="KW-1185">Reference proteome</keyword>
<dbReference type="InterPro" id="IPR011330">
    <property type="entry name" value="Glyco_hydro/deAcase_b/a-brl"/>
</dbReference>
<reference evidence="4" key="1">
    <citation type="journal article" date="2014" name="Int. J. Syst. Evol. Microbiol.">
        <title>Complete genome sequence of Corynebacterium casei LMG S-19264T (=DSM 44701T), isolated from a smear-ripened cheese.</title>
        <authorList>
            <consortium name="US DOE Joint Genome Institute (JGI-PGF)"/>
            <person name="Walter F."/>
            <person name="Albersmeier A."/>
            <person name="Kalinowski J."/>
            <person name="Ruckert C."/>
        </authorList>
    </citation>
    <scope>NUCLEOTIDE SEQUENCE</scope>
    <source>
        <strain evidence="4">KCTC 12711</strain>
    </source>
</reference>
<evidence type="ECO:0000313" key="5">
    <source>
        <dbReference type="Proteomes" id="UP000614811"/>
    </source>
</evidence>
<dbReference type="EMBL" id="BMXA01000004">
    <property type="protein sequence ID" value="GHA14264.1"/>
    <property type="molecule type" value="Genomic_DNA"/>
</dbReference>
<evidence type="ECO:0000256" key="1">
    <source>
        <dbReference type="ARBA" id="ARBA00022729"/>
    </source>
</evidence>
<evidence type="ECO:0000256" key="2">
    <source>
        <dbReference type="SAM" id="SignalP"/>
    </source>
</evidence>
<dbReference type="InterPro" id="IPR051398">
    <property type="entry name" value="Polysacch_Deacetylase"/>
</dbReference>